<dbReference type="SUPFAM" id="SSF143865">
    <property type="entry name" value="CorA soluble domain-like"/>
    <property type="match status" value="1"/>
</dbReference>
<keyword evidence="10" id="KW-1185">Reference proteome</keyword>
<evidence type="ECO:0000256" key="7">
    <source>
        <dbReference type="ARBA" id="ARBA00023136"/>
    </source>
</evidence>
<dbReference type="Proteomes" id="UP001525379">
    <property type="component" value="Unassembled WGS sequence"/>
</dbReference>
<evidence type="ECO:0000256" key="4">
    <source>
        <dbReference type="ARBA" id="ARBA00022475"/>
    </source>
</evidence>
<evidence type="ECO:0000313" key="10">
    <source>
        <dbReference type="Proteomes" id="UP001525379"/>
    </source>
</evidence>
<evidence type="ECO:0000313" key="9">
    <source>
        <dbReference type="EMBL" id="MCT2041911.1"/>
    </source>
</evidence>
<evidence type="ECO:0000256" key="8">
    <source>
        <dbReference type="SAM" id="Phobius"/>
    </source>
</evidence>
<dbReference type="Gene3D" id="1.20.58.340">
    <property type="entry name" value="Magnesium transport protein CorA, transmembrane region"/>
    <property type="match status" value="2"/>
</dbReference>
<feature type="transmembrane region" description="Helical" evidence="8">
    <location>
        <begin position="298"/>
        <end position="318"/>
    </location>
</feature>
<keyword evidence="6 8" id="KW-1133">Transmembrane helix</keyword>
<gene>
    <name evidence="9" type="ORF">M3D15_00930</name>
</gene>
<dbReference type="RefSeq" id="WP_260103654.1">
    <property type="nucleotide sequence ID" value="NZ_JALXSQ010000002.1"/>
</dbReference>
<name>A0ABT2HUU3_9MICO</name>
<dbReference type="Pfam" id="PF01544">
    <property type="entry name" value="CorA"/>
    <property type="match status" value="1"/>
</dbReference>
<dbReference type="EMBL" id="JALXSQ010000002">
    <property type="protein sequence ID" value="MCT2041911.1"/>
    <property type="molecule type" value="Genomic_DNA"/>
</dbReference>
<dbReference type="Gene3D" id="3.30.460.20">
    <property type="entry name" value="CorA soluble domain-like"/>
    <property type="match status" value="1"/>
</dbReference>
<protein>
    <submittedName>
        <fullName evidence="9">Magnesium transporter CorA family protein</fullName>
    </submittedName>
</protein>
<sequence>MQTRRIFRDGHLERTTMGTTELSSLVRDPNSNCWGWLDLTHEDAAMIEKLARKLDLHELAVEDAFSEHERPKIMRYNSHMLLTVTESNVDEREGEVALSRLTAFIMPRLIVTVRDDEFPIERVEKRVADNDDLAEHGVAFILWALLDVLVDDHIATLDRLDDITEELSRELFEEDGDMIDLQRRAFGFRRSIARMRHATIPLREVVTTLVRRDTQLVPPELQPYFADVYDHTLHAADWTESLRDQISNVLETNVALQGNRMNLIMKQVTSWAAIIAVPTAITGFFGQNLEFLGFGTQWGAWMSVGLIVVSSLALWLTFKKQDWL</sequence>
<keyword evidence="7 8" id="KW-0472">Membrane</keyword>
<dbReference type="PANTHER" id="PTHR46494:SF1">
    <property type="entry name" value="CORA FAMILY METAL ION TRANSPORTER (EUROFUNG)"/>
    <property type="match status" value="1"/>
</dbReference>
<organism evidence="9 10">
    <name type="scientific">Pseudoclavibacter albus</name>
    <dbReference type="NCBI Taxonomy" id="272241"/>
    <lineage>
        <taxon>Bacteria</taxon>
        <taxon>Bacillati</taxon>
        <taxon>Actinomycetota</taxon>
        <taxon>Actinomycetes</taxon>
        <taxon>Micrococcales</taxon>
        <taxon>Microbacteriaceae</taxon>
        <taxon>Pseudoclavibacter</taxon>
    </lineage>
</organism>
<evidence type="ECO:0000256" key="2">
    <source>
        <dbReference type="ARBA" id="ARBA00009765"/>
    </source>
</evidence>
<dbReference type="PANTHER" id="PTHR46494">
    <property type="entry name" value="CORA FAMILY METAL ION TRANSPORTER (EUROFUNG)"/>
    <property type="match status" value="1"/>
</dbReference>
<dbReference type="InterPro" id="IPR045861">
    <property type="entry name" value="CorA_cytoplasmic_dom"/>
</dbReference>
<evidence type="ECO:0000256" key="6">
    <source>
        <dbReference type="ARBA" id="ARBA00022989"/>
    </source>
</evidence>
<dbReference type="InterPro" id="IPR045863">
    <property type="entry name" value="CorA_TM1_TM2"/>
</dbReference>
<dbReference type="SUPFAM" id="SSF144083">
    <property type="entry name" value="Magnesium transport protein CorA, transmembrane region"/>
    <property type="match status" value="1"/>
</dbReference>
<evidence type="ECO:0000256" key="3">
    <source>
        <dbReference type="ARBA" id="ARBA00022448"/>
    </source>
</evidence>
<keyword evidence="5 8" id="KW-0812">Transmembrane</keyword>
<evidence type="ECO:0000256" key="5">
    <source>
        <dbReference type="ARBA" id="ARBA00022692"/>
    </source>
</evidence>
<comment type="similarity">
    <text evidence="2">Belongs to the CorA metal ion transporter (MIT) (TC 1.A.35) family.</text>
</comment>
<dbReference type="CDD" id="cd12822">
    <property type="entry name" value="TmCorA-like"/>
    <property type="match status" value="1"/>
</dbReference>
<dbReference type="InterPro" id="IPR002523">
    <property type="entry name" value="MgTranspt_CorA/ZnTranspt_ZntB"/>
</dbReference>
<reference evidence="9 10" key="1">
    <citation type="submission" date="2022-04" db="EMBL/GenBank/DDBJ databases">
        <title>Human microbiome associated bacterial genomes.</title>
        <authorList>
            <person name="Sandstrom S."/>
            <person name="Salamzade R."/>
            <person name="Kalan L.R."/>
        </authorList>
    </citation>
    <scope>NUCLEOTIDE SEQUENCE [LARGE SCALE GENOMIC DNA]</scope>
    <source>
        <strain evidence="10">p3-SID1799</strain>
    </source>
</reference>
<comment type="caution">
    <text evidence="9">The sequence shown here is derived from an EMBL/GenBank/DDBJ whole genome shotgun (WGS) entry which is preliminary data.</text>
</comment>
<feature type="transmembrane region" description="Helical" evidence="8">
    <location>
        <begin position="268"/>
        <end position="286"/>
    </location>
</feature>
<comment type="subcellular location">
    <subcellularLocation>
        <location evidence="1">Cell membrane</location>
        <topology evidence="1">Multi-pass membrane protein</topology>
    </subcellularLocation>
</comment>
<keyword evidence="4" id="KW-1003">Cell membrane</keyword>
<accession>A0ABT2HUU3</accession>
<keyword evidence="3" id="KW-0813">Transport</keyword>
<proteinExistence type="inferred from homology"/>
<evidence type="ECO:0000256" key="1">
    <source>
        <dbReference type="ARBA" id="ARBA00004651"/>
    </source>
</evidence>